<dbReference type="NCBIfam" id="TIGR00732">
    <property type="entry name" value="dprA"/>
    <property type="match status" value="1"/>
</dbReference>
<dbReference type="AlphaFoldDB" id="A0A3S2UFT7"/>
<organism evidence="4 5">
    <name type="scientific">Inhella crocodyli</name>
    <dbReference type="NCBI Taxonomy" id="2499851"/>
    <lineage>
        <taxon>Bacteria</taxon>
        <taxon>Pseudomonadati</taxon>
        <taxon>Pseudomonadota</taxon>
        <taxon>Betaproteobacteria</taxon>
        <taxon>Burkholderiales</taxon>
        <taxon>Sphaerotilaceae</taxon>
        <taxon>Inhella</taxon>
    </lineage>
</organism>
<dbReference type="InterPro" id="IPR003488">
    <property type="entry name" value="DprA"/>
</dbReference>
<dbReference type="Gene3D" id="1.10.10.10">
    <property type="entry name" value="Winged helix-like DNA-binding domain superfamily/Winged helix DNA-binding domain"/>
    <property type="match status" value="1"/>
</dbReference>
<dbReference type="Proteomes" id="UP000288587">
    <property type="component" value="Unassembled WGS sequence"/>
</dbReference>
<dbReference type="Pfam" id="PF17782">
    <property type="entry name" value="WHD_DprA"/>
    <property type="match status" value="1"/>
</dbReference>
<comment type="caution">
    <text evidence="4">The sequence shown here is derived from an EMBL/GenBank/DDBJ whole genome shotgun (WGS) entry which is preliminary data.</text>
</comment>
<dbReference type="Gene3D" id="3.40.50.450">
    <property type="match status" value="1"/>
</dbReference>
<comment type="similarity">
    <text evidence="1">Belongs to the DprA/Smf family.</text>
</comment>
<dbReference type="SUPFAM" id="SSF102405">
    <property type="entry name" value="MCP/YpsA-like"/>
    <property type="match status" value="1"/>
</dbReference>
<protein>
    <submittedName>
        <fullName evidence="4">DNA-protecting protein DprA</fullName>
    </submittedName>
</protein>
<dbReference type="PANTHER" id="PTHR43022">
    <property type="entry name" value="PROTEIN SMF"/>
    <property type="match status" value="1"/>
</dbReference>
<keyword evidence="5" id="KW-1185">Reference proteome</keyword>
<sequence length="351" mass="36857">MDPRRELQAWLTLLGTVGRGTARKLLLRHGSPEAVLAEAALPAPKAPLEPILAQTWAWLDGGPQRSVLRLGDPDYPAGLLAAPDAPLLLFLEGDRTQLGRPAVAIVGSRNATPQGVELAERFAAELAALDWVVVSGLALGIDGAAHRGALRAGGSTWAVLGNGLDAPYPTRHRGLADDIRRSGLLLSEHAPGTPPLPAHFPARNRVIAGLSHGCLVVEAALQSGSLITARLALEAGREVFAVPGPIRSPQSQGCNALIQQGAQLVQSAAEIDAILAPQRPRSAAPTPAASPAREAALEDDPLLVALGWEPSSFDALQTRLGWRTDALSARLLELELLGLVRTLPGARFERT</sequence>
<gene>
    <name evidence="4" type="primary">dprA</name>
    <name evidence="4" type="ORF">EOD73_11205</name>
</gene>
<dbReference type="InterPro" id="IPR041614">
    <property type="entry name" value="DprA_WH"/>
</dbReference>
<dbReference type="GO" id="GO:0009294">
    <property type="term" value="P:DNA-mediated transformation"/>
    <property type="evidence" value="ECO:0007669"/>
    <property type="project" value="InterPro"/>
</dbReference>
<evidence type="ECO:0000259" key="2">
    <source>
        <dbReference type="Pfam" id="PF02481"/>
    </source>
</evidence>
<proteinExistence type="inferred from homology"/>
<feature type="domain" description="DprA winged helix" evidence="3">
    <location>
        <begin position="287"/>
        <end position="345"/>
    </location>
</feature>
<feature type="domain" description="Smf/DprA SLOG" evidence="2">
    <location>
        <begin position="68"/>
        <end position="271"/>
    </location>
</feature>
<dbReference type="OrthoDB" id="9785707at2"/>
<reference evidence="4 5" key="1">
    <citation type="submission" date="2019-01" db="EMBL/GenBank/DDBJ databases">
        <authorList>
            <person name="Chen W.-M."/>
        </authorList>
    </citation>
    <scope>NUCLEOTIDE SEQUENCE [LARGE SCALE GENOMIC DNA]</scope>
    <source>
        <strain evidence="4 5">CCP-18</strain>
    </source>
</reference>
<evidence type="ECO:0000259" key="3">
    <source>
        <dbReference type="Pfam" id="PF17782"/>
    </source>
</evidence>
<dbReference type="InterPro" id="IPR036388">
    <property type="entry name" value="WH-like_DNA-bd_sf"/>
</dbReference>
<dbReference type="EMBL" id="SACM01000003">
    <property type="protein sequence ID" value="RVT84695.1"/>
    <property type="molecule type" value="Genomic_DNA"/>
</dbReference>
<dbReference type="InterPro" id="IPR057666">
    <property type="entry name" value="DrpA_SLOG"/>
</dbReference>
<accession>A0A3S2UFT7</accession>
<dbReference type="PANTHER" id="PTHR43022:SF1">
    <property type="entry name" value="PROTEIN SMF"/>
    <property type="match status" value="1"/>
</dbReference>
<dbReference type="Pfam" id="PF02481">
    <property type="entry name" value="DNA_processg_A"/>
    <property type="match status" value="1"/>
</dbReference>
<evidence type="ECO:0000256" key="1">
    <source>
        <dbReference type="ARBA" id="ARBA00006525"/>
    </source>
</evidence>
<evidence type="ECO:0000313" key="5">
    <source>
        <dbReference type="Proteomes" id="UP000288587"/>
    </source>
</evidence>
<evidence type="ECO:0000313" key="4">
    <source>
        <dbReference type="EMBL" id="RVT84695.1"/>
    </source>
</evidence>
<name>A0A3S2UFT7_9BURK</name>
<dbReference type="RefSeq" id="WP_127683096.1">
    <property type="nucleotide sequence ID" value="NZ_SACM01000003.1"/>
</dbReference>